<dbReference type="Gene3D" id="3.90.10.10">
    <property type="entry name" value="Cytochrome C3"/>
    <property type="match status" value="1"/>
</dbReference>
<accession>A0ABZ0K4Q7</accession>
<name>A0ABZ0K4Q7_9GAMM</name>
<evidence type="ECO:0000259" key="3">
    <source>
        <dbReference type="Pfam" id="PF22111"/>
    </source>
</evidence>
<keyword evidence="1 2" id="KW-0732">Signal</keyword>
<sequence>MMKLIKSKMARLLTASAISMALSGCGGDDGVDGNPGTPGGSIAQYINTLNLNVTGVTYTNGIPTVSVFATNEEDLPVVGLQDLGVTAAQLTPQGATGAGNSAQWTRTARASGSDNFIDNQDGSYTFTFELSEYNADMTQRFNVYAGGIDSTLADGVTSVPRREIVADFDGQGFEAKYTKNIVSHDACTQCHAEGEPITTRHSGYYTHETCATCHTSAYGESQWNHLIHNIHNTAKSFEDKYGKQYTGEAAELLLQDNCKTCHVEPAADSDELTEWSNWTRIPTIETCSSCHTDIDFLTGQGHSQQLDNSNCVACHNASWTEELHTSGFDDTSALINAYGMNTSLVVNADSTATITISFIDSNSAAVDAATLLPKIQRIEATTNVGPNYVQLGYYGKDSLNLVLNGELNASATITDAGAISYTTKALSFGEAGSDSDTAFTFTGLSLCSDNAAFVDCDTVAVSNNFDDSGYLLNDYFTGMKADLAFATYSGEAVSMRHVDSVNAETCISCHSDNFEIHKGAYHPGFVLSDQLAQEVDGEMVFGVDGCVACHTPDGTYAGGGNQGALEMKLHTVHGPQQVISDCTQCHNDFNLDAFKAKGALATAAGSYTTPIAATCGSCHNDEANQDAYFEQFVAHAKTQGAIFNATKTVANDGAQLEDCLSCHLPTAYDHTQVKM</sequence>
<dbReference type="InterPro" id="IPR054337">
    <property type="entry name" value="Mtrc-MtrF-like_dom_II/IV"/>
</dbReference>
<dbReference type="PROSITE" id="PS51257">
    <property type="entry name" value="PROKAR_LIPOPROTEIN"/>
    <property type="match status" value="1"/>
</dbReference>
<dbReference type="Gene3D" id="1.10.720.180">
    <property type="match status" value="1"/>
</dbReference>
<dbReference type="Pfam" id="PF22111">
    <property type="entry name" value="MtrC-MtrF_N"/>
    <property type="match status" value="1"/>
</dbReference>
<dbReference type="EMBL" id="CP136522">
    <property type="protein sequence ID" value="WOT07015.1"/>
    <property type="molecule type" value="Genomic_DNA"/>
</dbReference>
<dbReference type="InterPro" id="IPR051829">
    <property type="entry name" value="Multiheme_Cytochr_ET"/>
</dbReference>
<dbReference type="PANTHER" id="PTHR35038">
    <property type="entry name" value="DISSIMILATORY SULFITE REDUCTASE SIRA"/>
    <property type="match status" value="1"/>
</dbReference>
<dbReference type="InterPro" id="IPR020014">
    <property type="entry name" value="Decahaem_cyt-c_OmcA/MtrC"/>
</dbReference>
<evidence type="ECO:0000256" key="1">
    <source>
        <dbReference type="ARBA" id="ARBA00022729"/>
    </source>
</evidence>
<dbReference type="SUPFAM" id="SSF48695">
    <property type="entry name" value="Multiheme cytochromes"/>
    <property type="match status" value="1"/>
</dbReference>
<feature type="domain" description="Decaheme cytochrome c component MtrC/MtrF" evidence="3">
    <location>
        <begin position="58"/>
        <end position="172"/>
    </location>
</feature>
<feature type="domain" description="Outer membrane cytochrome MtrC/MtrF-like" evidence="4">
    <location>
        <begin position="179"/>
        <end position="325"/>
    </location>
</feature>
<dbReference type="InterPro" id="IPR054334">
    <property type="entry name" value="MtrC-MtrF_dom_I"/>
</dbReference>
<organism evidence="5 6">
    <name type="scientific">Shewanella youngdeokensis</name>
    <dbReference type="NCBI Taxonomy" id="2999068"/>
    <lineage>
        <taxon>Bacteria</taxon>
        <taxon>Pseudomonadati</taxon>
        <taxon>Pseudomonadota</taxon>
        <taxon>Gammaproteobacteria</taxon>
        <taxon>Alteromonadales</taxon>
        <taxon>Shewanellaceae</taxon>
        <taxon>Shewanella</taxon>
    </lineage>
</organism>
<evidence type="ECO:0000313" key="6">
    <source>
        <dbReference type="Proteomes" id="UP001529491"/>
    </source>
</evidence>
<dbReference type="InterPro" id="IPR036280">
    <property type="entry name" value="Multihaem_cyt_sf"/>
</dbReference>
<dbReference type="Proteomes" id="UP001529491">
    <property type="component" value="Chromosome"/>
</dbReference>
<feature type="chain" id="PRO_5045937987" evidence="2">
    <location>
        <begin position="22"/>
        <end position="675"/>
    </location>
</feature>
<evidence type="ECO:0000259" key="4">
    <source>
        <dbReference type="Pfam" id="PF22113"/>
    </source>
</evidence>
<proteinExistence type="predicted"/>
<gene>
    <name evidence="5" type="ORF">RGE70_12260</name>
</gene>
<evidence type="ECO:0000313" key="5">
    <source>
        <dbReference type="EMBL" id="WOT07015.1"/>
    </source>
</evidence>
<feature type="signal peptide" evidence="2">
    <location>
        <begin position="1"/>
        <end position="21"/>
    </location>
</feature>
<keyword evidence="6" id="KW-1185">Reference proteome</keyword>
<dbReference type="Pfam" id="PF22113">
    <property type="entry name" value="Mtrc-MtrF_II-IV_dom"/>
    <property type="match status" value="2"/>
</dbReference>
<feature type="domain" description="Outer membrane cytochrome MtrC/MtrF-like" evidence="4">
    <location>
        <begin position="501"/>
        <end position="670"/>
    </location>
</feature>
<reference evidence="5 6" key="1">
    <citation type="submission" date="2023-10" db="EMBL/GenBank/DDBJ databases">
        <title>Complete genome sequence of Shewanella sp. DAU334.</title>
        <authorList>
            <person name="Lee Y.-S."/>
            <person name="Jeong H.-R."/>
            <person name="Hwang E.-J."/>
            <person name="Choi Y.-L."/>
            <person name="Kim G.-D."/>
        </authorList>
    </citation>
    <scope>NUCLEOTIDE SEQUENCE [LARGE SCALE GENOMIC DNA]</scope>
    <source>
        <strain evidence="5 6">DAU334</strain>
    </source>
</reference>
<dbReference type="PANTHER" id="PTHR35038:SF6">
    <property type="entry name" value="SURFACE LOCALIZED DECAHEME CYTOCHROME C LIPOPROTEIN"/>
    <property type="match status" value="1"/>
</dbReference>
<evidence type="ECO:0000256" key="2">
    <source>
        <dbReference type="SAM" id="SignalP"/>
    </source>
</evidence>
<protein>
    <submittedName>
        <fullName evidence="5">OmcA/MtrC family decaheme c-type cytochrome</fullName>
    </submittedName>
</protein>
<dbReference type="NCBIfam" id="TIGR03507">
    <property type="entry name" value="decahem_SO1788"/>
    <property type="match status" value="1"/>
</dbReference>
<dbReference type="RefSeq" id="WP_310472972.1">
    <property type="nucleotide sequence ID" value="NZ_CP136522.1"/>
</dbReference>